<evidence type="ECO:0000313" key="2">
    <source>
        <dbReference type="Proteomes" id="UP001281410"/>
    </source>
</evidence>
<dbReference type="PANTHER" id="PTHR47074">
    <property type="entry name" value="BNAC02G40300D PROTEIN"/>
    <property type="match status" value="1"/>
</dbReference>
<dbReference type="Proteomes" id="UP001281410">
    <property type="component" value="Unassembled WGS sequence"/>
</dbReference>
<organism evidence="1 2">
    <name type="scientific">Dipteronia sinensis</name>
    <dbReference type="NCBI Taxonomy" id="43782"/>
    <lineage>
        <taxon>Eukaryota</taxon>
        <taxon>Viridiplantae</taxon>
        <taxon>Streptophyta</taxon>
        <taxon>Embryophyta</taxon>
        <taxon>Tracheophyta</taxon>
        <taxon>Spermatophyta</taxon>
        <taxon>Magnoliopsida</taxon>
        <taxon>eudicotyledons</taxon>
        <taxon>Gunneridae</taxon>
        <taxon>Pentapetalae</taxon>
        <taxon>rosids</taxon>
        <taxon>malvids</taxon>
        <taxon>Sapindales</taxon>
        <taxon>Sapindaceae</taxon>
        <taxon>Hippocastanoideae</taxon>
        <taxon>Acereae</taxon>
        <taxon>Dipteronia</taxon>
    </lineage>
</organism>
<proteinExistence type="predicted"/>
<reference evidence="1" key="1">
    <citation type="journal article" date="2023" name="Plant J.">
        <title>Genome sequences and population genomics provide insights into the demographic history, inbreeding, and mutation load of two 'living fossil' tree species of Dipteronia.</title>
        <authorList>
            <person name="Feng Y."/>
            <person name="Comes H.P."/>
            <person name="Chen J."/>
            <person name="Zhu S."/>
            <person name="Lu R."/>
            <person name="Zhang X."/>
            <person name="Li P."/>
            <person name="Qiu J."/>
            <person name="Olsen K.M."/>
            <person name="Qiu Y."/>
        </authorList>
    </citation>
    <scope>NUCLEOTIDE SEQUENCE</scope>
    <source>
        <strain evidence="1">NBL</strain>
    </source>
</reference>
<accession>A0AAE0AY99</accession>
<sequence>MLCGVATRLRKSGESFGNYNASLVLDFLLSCRYRLVTEKFEVVCIILWKHWYLRDNIVHRSLSLCDFYLVSWSYSFLEDYQSANKRVDVLPLEENMVSNSWSPPVEGLFKLNNGASIDEKGGKMSIGIIICNGDGLVLGSGAQPINALFSPLVAEAMEVFWVL</sequence>
<keyword evidence="2" id="KW-1185">Reference proteome</keyword>
<evidence type="ECO:0008006" key="3">
    <source>
        <dbReference type="Google" id="ProtNLM"/>
    </source>
</evidence>
<dbReference type="EMBL" id="JANJYJ010000002">
    <property type="protein sequence ID" value="KAK3226496.1"/>
    <property type="molecule type" value="Genomic_DNA"/>
</dbReference>
<protein>
    <recommendedName>
        <fullName evidence="3">RNase H type-1 domain-containing protein</fullName>
    </recommendedName>
</protein>
<dbReference type="AlphaFoldDB" id="A0AAE0AY99"/>
<evidence type="ECO:0000313" key="1">
    <source>
        <dbReference type="EMBL" id="KAK3226496.1"/>
    </source>
</evidence>
<comment type="caution">
    <text evidence="1">The sequence shown here is derived from an EMBL/GenBank/DDBJ whole genome shotgun (WGS) entry which is preliminary data.</text>
</comment>
<gene>
    <name evidence="1" type="ORF">Dsin_006358</name>
</gene>
<dbReference type="PANTHER" id="PTHR47074:SF48">
    <property type="entry name" value="POLYNUCLEOTIDYL TRANSFERASE, RIBONUCLEASE H-LIKE SUPERFAMILY PROTEIN"/>
    <property type="match status" value="1"/>
</dbReference>
<name>A0AAE0AY99_9ROSI</name>
<dbReference type="InterPro" id="IPR052929">
    <property type="entry name" value="RNase_H-like_EbsB-rel"/>
</dbReference>